<dbReference type="RefSeq" id="WP_310010225.1">
    <property type="nucleotide sequence ID" value="NZ_JAVDQT010000001.1"/>
</dbReference>
<reference evidence="1 2" key="1">
    <citation type="submission" date="2023-07" db="EMBL/GenBank/DDBJ databases">
        <title>Sorghum-associated microbial communities from plants grown in Nebraska, USA.</title>
        <authorList>
            <person name="Schachtman D."/>
        </authorList>
    </citation>
    <scope>NUCLEOTIDE SEQUENCE [LARGE SCALE GENOMIC DNA]</scope>
    <source>
        <strain evidence="1 2">DS1730</strain>
    </source>
</reference>
<gene>
    <name evidence="1" type="ORF">J2782_000732</name>
</gene>
<evidence type="ECO:0000313" key="1">
    <source>
        <dbReference type="EMBL" id="MDR6431027.1"/>
    </source>
</evidence>
<keyword evidence="2" id="KW-1185">Reference proteome</keyword>
<protein>
    <submittedName>
        <fullName evidence="1">Uncharacterized protein</fullName>
    </submittedName>
</protein>
<evidence type="ECO:0000313" key="2">
    <source>
        <dbReference type="Proteomes" id="UP001184614"/>
    </source>
</evidence>
<sequence length="104" mass="11171">MADTKFTPGPWSFEVIRHIWKLGMNAAIAEGYVPTDQAVNDTINGVSDANAHLIAAAPELYEAVEELTAAMKKYGMDVDGDAPAAHREMMHKAESALAKARGEA</sequence>
<accession>A0ABU1M4Q1</accession>
<dbReference type="EMBL" id="JAVDQT010000001">
    <property type="protein sequence ID" value="MDR6431027.1"/>
    <property type="molecule type" value="Genomic_DNA"/>
</dbReference>
<organism evidence="1 2">
    <name type="scientific">Brucella pseudogrignonensis</name>
    <dbReference type="NCBI Taxonomy" id="419475"/>
    <lineage>
        <taxon>Bacteria</taxon>
        <taxon>Pseudomonadati</taxon>
        <taxon>Pseudomonadota</taxon>
        <taxon>Alphaproteobacteria</taxon>
        <taxon>Hyphomicrobiales</taxon>
        <taxon>Brucellaceae</taxon>
        <taxon>Brucella/Ochrobactrum group</taxon>
        <taxon>Brucella</taxon>
    </lineage>
</organism>
<dbReference type="Proteomes" id="UP001184614">
    <property type="component" value="Unassembled WGS sequence"/>
</dbReference>
<name>A0ABU1M4Q1_9HYPH</name>
<proteinExistence type="predicted"/>
<comment type="caution">
    <text evidence="1">The sequence shown here is derived from an EMBL/GenBank/DDBJ whole genome shotgun (WGS) entry which is preliminary data.</text>
</comment>